<evidence type="ECO:0000313" key="2">
    <source>
        <dbReference type="Proteomes" id="UP000503336"/>
    </source>
</evidence>
<dbReference type="EMBL" id="CP049056">
    <property type="protein sequence ID" value="QIE54890.1"/>
    <property type="molecule type" value="Genomic_DNA"/>
</dbReference>
<dbReference type="Gene3D" id="3.40.50.300">
    <property type="entry name" value="P-loop containing nucleotide triphosphate hydrolases"/>
    <property type="match status" value="1"/>
</dbReference>
<dbReference type="SUPFAM" id="SSF52540">
    <property type="entry name" value="P-loop containing nucleoside triphosphate hydrolases"/>
    <property type="match status" value="1"/>
</dbReference>
<proteinExistence type="predicted"/>
<keyword evidence="2" id="KW-1185">Reference proteome</keyword>
<organism evidence="1 2">
    <name type="scientific">Pikeienuella piscinae</name>
    <dbReference type="NCBI Taxonomy" id="2748098"/>
    <lineage>
        <taxon>Bacteria</taxon>
        <taxon>Pseudomonadati</taxon>
        <taxon>Pseudomonadota</taxon>
        <taxon>Alphaproteobacteria</taxon>
        <taxon>Rhodobacterales</taxon>
        <taxon>Paracoccaceae</taxon>
        <taxon>Pikeienuella</taxon>
    </lineage>
</organism>
<dbReference type="Proteomes" id="UP000503336">
    <property type="component" value="Chromosome"/>
</dbReference>
<sequence length="161" mass="17491">MSASSAKPFHARAVLAFEAARVPAPKPGAPSLDIDFRLMEGEIAWIRSNRRDAATALFDAACGLLPPAAGAVRFAGLDWRDLGREQAGALRGRIGRLLPFDLWTPHLSLVMNIALRPLHHTNRAEPGLLEEAAALARRFGLPGAPVMVARDASRDDLWRGW</sequence>
<gene>
    <name evidence="1" type="ORF">G5B40_05155</name>
</gene>
<evidence type="ECO:0000313" key="1">
    <source>
        <dbReference type="EMBL" id="QIE54890.1"/>
    </source>
</evidence>
<accession>A0A7L5BSY9</accession>
<dbReference type="InterPro" id="IPR027417">
    <property type="entry name" value="P-loop_NTPase"/>
</dbReference>
<name>A0A7L5BSY9_9RHOB</name>
<reference evidence="1 2" key="1">
    <citation type="submission" date="2020-02" db="EMBL/GenBank/DDBJ databases">
        <title>complete genome sequence of Rhodobacteraceae bacterium.</title>
        <authorList>
            <person name="Park J."/>
            <person name="Kim Y.-S."/>
            <person name="Kim K.-H."/>
        </authorList>
    </citation>
    <scope>NUCLEOTIDE SEQUENCE [LARGE SCALE GENOMIC DNA]</scope>
    <source>
        <strain evidence="1 2">RR4-56</strain>
    </source>
</reference>
<dbReference type="RefSeq" id="WP_165095904.1">
    <property type="nucleotide sequence ID" value="NZ_CP049056.1"/>
</dbReference>
<dbReference type="KEGG" id="hdh:G5B40_05155"/>
<dbReference type="AlphaFoldDB" id="A0A7L5BSY9"/>
<protein>
    <submittedName>
        <fullName evidence="1">Uncharacterized protein</fullName>
    </submittedName>
</protein>